<dbReference type="Proteomes" id="UP001062776">
    <property type="component" value="Unassembled WGS sequence"/>
</dbReference>
<organism evidence="5 6">
    <name type="scientific">Asaia krungthepensis NRIC 0535</name>
    <dbReference type="NCBI Taxonomy" id="1307925"/>
    <lineage>
        <taxon>Bacteria</taxon>
        <taxon>Pseudomonadati</taxon>
        <taxon>Pseudomonadota</taxon>
        <taxon>Alphaproteobacteria</taxon>
        <taxon>Acetobacterales</taxon>
        <taxon>Acetobacteraceae</taxon>
        <taxon>Asaia</taxon>
    </lineage>
</organism>
<dbReference type="Pfam" id="PF02894">
    <property type="entry name" value="GFO_IDH_MocA_C"/>
    <property type="match status" value="1"/>
</dbReference>
<dbReference type="Pfam" id="PF01408">
    <property type="entry name" value="GFO_IDH_MocA"/>
    <property type="match status" value="1"/>
</dbReference>
<evidence type="ECO:0000313" key="5">
    <source>
        <dbReference type="EMBL" id="GBQ84950.1"/>
    </source>
</evidence>
<evidence type="ECO:0000259" key="4">
    <source>
        <dbReference type="Pfam" id="PF02894"/>
    </source>
</evidence>
<dbReference type="InterPro" id="IPR000683">
    <property type="entry name" value="Gfo/Idh/MocA-like_OxRdtase_N"/>
</dbReference>
<dbReference type="InterPro" id="IPR051317">
    <property type="entry name" value="Gfo/Idh/MocA_oxidoreduct"/>
</dbReference>
<name>A0ABQ0PYU3_9PROT</name>
<dbReference type="InterPro" id="IPR004104">
    <property type="entry name" value="Gfo/Idh/MocA-like_OxRdtase_C"/>
</dbReference>
<protein>
    <submittedName>
        <fullName evidence="5">Oxidoreductase</fullName>
    </submittedName>
</protein>
<evidence type="ECO:0000256" key="2">
    <source>
        <dbReference type="ARBA" id="ARBA00023002"/>
    </source>
</evidence>
<gene>
    <name evidence="5" type="ORF">AA0535_0635</name>
</gene>
<feature type="domain" description="Gfo/Idh/MocA-like oxidoreductase N-terminal" evidence="3">
    <location>
        <begin position="2"/>
        <end position="54"/>
    </location>
</feature>
<reference evidence="5" key="1">
    <citation type="submission" date="2013-04" db="EMBL/GenBank/DDBJ databases">
        <title>The genome sequencing project of 58 acetic acid bacteria.</title>
        <authorList>
            <person name="Okamoto-Kainuma A."/>
            <person name="Ishikawa M."/>
            <person name="Umino S."/>
            <person name="Koizumi Y."/>
            <person name="Shiwa Y."/>
            <person name="Yoshikawa H."/>
            <person name="Matsutani M."/>
            <person name="Matsushita K."/>
        </authorList>
    </citation>
    <scope>NUCLEOTIDE SEQUENCE</scope>
    <source>
        <strain evidence="5">NRIC 0535</strain>
    </source>
</reference>
<keyword evidence="2" id="KW-0560">Oxidoreductase</keyword>
<proteinExistence type="inferred from homology"/>
<sequence length="285" mass="31715">MVIATPNDTHFPLACAALRAGKHVMLEKPFALSLQEAREIIATAQHHDRQLCVFHNRRWDSDYLTIRAAIDSGRIGRIAHFESTIDRFRPAVRDRWREGSAKGAGVLYDIGPHLIDQTLQIFGLPEQVYASLALQRDNALSDDWVHLVLEYDRCRVILHTGSLAAANAPRFVVHGTAGSLMKRIADPQESQLRAGMVPGDAEWGCDPDPLQVFHEENNAQKEPAIPGDQREIYRRLAKAISGEGLNPIRPIEALGVMAVIEAAMESARGKRAVRLPLTEEEKSAW</sequence>
<dbReference type="Gene3D" id="3.30.360.10">
    <property type="entry name" value="Dihydrodipicolinate Reductase, domain 2"/>
    <property type="match status" value="1"/>
</dbReference>
<evidence type="ECO:0000313" key="6">
    <source>
        <dbReference type="Proteomes" id="UP001062776"/>
    </source>
</evidence>
<comment type="caution">
    <text evidence="5">The sequence shown here is derived from an EMBL/GenBank/DDBJ whole genome shotgun (WGS) entry which is preliminary data.</text>
</comment>
<evidence type="ECO:0000256" key="1">
    <source>
        <dbReference type="ARBA" id="ARBA00010928"/>
    </source>
</evidence>
<evidence type="ECO:0000259" key="3">
    <source>
        <dbReference type="Pfam" id="PF01408"/>
    </source>
</evidence>
<feature type="domain" description="Gfo/Idh/MocA-like oxidoreductase C-terminal" evidence="4">
    <location>
        <begin position="67"/>
        <end position="274"/>
    </location>
</feature>
<accession>A0ABQ0PYU3</accession>
<dbReference type="PANTHER" id="PTHR43708">
    <property type="entry name" value="CONSERVED EXPRESSED OXIDOREDUCTASE (EUROFUNG)"/>
    <property type="match status" value="1"/>
</dbReference>
<dbReference type="EMBL" id="BAPV01000004">
    <property type="protein sequence ID" value="GBQ84950.1"/>
    <property type="molecule type" value="Genomic_DNA"/>
</dbReference>
<keyword evidence="6" id="KW-1185">Reference proteome</keyword>
<comment type="similarity">
    <text evidence="1">Belongs to the Gfo/Idh/MocA family.</text>
</comment>
<dbReference type="SUPFAM" id="SSF51735">
    <property type="entry name" value="NAD(P)-binding Rossmann-fold domains"/>
    <property type="match status" value="1"/>
</dbReference>
<dbReference type="PANTHER" id="PTHR43708:SF5">
    <property type="entry name" value="CONSERVED EXPRESSED OXIDOREDUCTASE (EUROFUNG)-RELATED"/>
    <property type="match status" value="1"/>
</dbReference>
<dbReference type="Gene3D" id="3.40.50.720">
    <property type="entry name" value="NAD(P)-binding Rossmann-like Domain"/>
    <property type="match status" value="1"/>
</dbReference>
<dbReference type="InterPro" id="IPR036291">
    <property type="entry name" value="NAD(P)-bd_dom_sf"/>
</dbReference>